<comment type="caution">
    <text evidence="1">The sequence shown here is derived from an EMBL/GenBank/DDBJ whole genome shotgun (WGS) entry which is preliminary data.</text>
</comment>
<keyword evidence="2" id="KW-1185">Reference proteome</keyword>
<protein>
    <submittedName>
        <fullName evidence="1">Uncharacterized protein</fullName>
    </submittedName>
</protein>
<dbReference type="Proteomes" id="UP001596066">
    <property type="component" value="Unassembled WGS sequence"/>
</dbReference>
<gene>
    <name evidence="1" type="ORF">ACFPZF_08410</name>
</gene>
<evidence type="ECO:0000313" key="1">
    <source>
        <dbReference type="EMBL" id="MFC5641384.1"/>
    </source>
</evidence>
<dbReference type="RefSeq" id="WP_346143465.1">
    <property type="nucleotide sequence ID" value="NZ_BAAAUA010000013.1"/>
</dbReference>
<name>A0ABW0V8S8_9ACTN</name>
<reference evidence="2" key="1">
    <citation type="journal article" date="2019" name="Int. J. Syst. Evol. Microbiol.">
        <title>The Global Catalogue of Microorganisms (GCM) 10K type strain sequencing project: providing services to taxonomists for standard genome sequencing and annotation.</title>
        <authorList>
            <consortium name="The Broad Institute Genomics Platform"/>
            <consortium name="The Broad Institute Genome Sequencing Center for Infectious Disease"/>
            <person name="Wu L."/>
            <person name="Ma J."/>
        </authorList>
    </citation>
    <scope>NUCLEOTIDE SEQUENCE [LARGE SCALE GENOMIC DNA]</scope>
    <source>
        <strain evidence="2">CGMCC 4.1622</strain>
    </source>
</reference>
<organism evidence="1 2">
    <name type="scientific">Kitasatospora cinereorecta</name>
    <dbReference type="NCBI Taxonomy" id="285560"/>
    <lineage>
        <taxon>Bacteria</taxon>
        <taxon>Bacillati</taxon>
        <taxon>Actinomycetota</taxon>
        <taxon>Actinomycetes</taxon>
        <taxon>Kitasatosporales</taxon>
        <taxon>Streptomycetaceae</taxon>
        <taxon>Kitasatospora</taxon>
    </lineage>
</organism>
<dbReference type="EMBL" id="JBHSOC010000011">
    <property type="protein sequence ID" value="MFC5641384.1"/>
    <property type="molecule type" value="Genomic_DNA"/>
</dbReference>
<evidence type="ECO:0000313" key="2">
    <source>
        <dbReference type="Proteomes" id="UP001596066"/>
    </source>
</evidence>
<accession>A0ABW0V8S8</accession>
<sequence>MTGFPVRYRGSITELHGLAFTATVHDCDDDHGQDITGRDEGCHTLVGETGRSLAHVRRSSITPIAPDGDDLRRAARDGDWIHLPNLGEVRFAYQESGPTRRTRWIHYYVRSGRRWSISARLVSICTAAAIRTRYTTPQERHALQLRMALDELAETCAYPHQRRVFEEQADLVERLTQQQELSAAELAAGAAGQGR</sequence>
<proteinExistence type="predicted"/>